<dbReference type="SUPFAM" id="SSF50447">
    <property type="entry name" value="Translation proteins"/>
    <property type="match status" value="1"/>
</dbReference>
<dbReference type="GO" id="GO:0046677">
    <property type="term" value="P:response to antibiotic"/>
    <property type="evidence" value="ECO:0007669"/>
    <property type="project" value="UniProtKB-KW"/>
</dbReference>
<dbReference type="RefSeq" id="WP_109349468.1">
    <property type="nucleotide sequence ID" value="NZ_BJUE01000027.1"/>
</dbReference>
<dbReference type="InterPro" id="IPR035647">
    <property type="entry name" value="EFG_III/V"/>
</dbReference>
<evidence type="ECO:0000256" key="1">
    <source>
        <dbReference type="ARBA" id="ARBA00022741"/>
    </source>
</evidence>
<dbReference type="EMBL" id="UGNP01000001">
    <property type="protein sequence ID" value="STX09596.1"/>
    <property type="molecule type" value="Genomic_DNA"/>
</dbReference>
<evidence type="ECO:0000313" key="8">
    <source>
        <dbReference type="Proteomes" id="UP000254330"/>
    </source>
</evidence>
<dbReference type="InterPro" id="IPR014721">
    <property type="entry name" value="Ribsml_uS5_D2-typ_fold_subgr"/>
</dbReference>
<dbReference type="Gene3D" id="3.40.50.300">
    <property type="entry name" value="P-loop containing nucleotide triphosphate hydrolases"/>
    <property type="match status" value="1"/>
</dbReference>
<evidence type="ECO:0000256" key="3">
    <source>
        <dbReference type="ARBA" id="ARBA00023134"/>
    </source>
</evidence>
<keyword evidence="1" id="KW-0547">Nucleotide-binding</keyword>
<evidence type="ECO:0000313" key="7">
    <source>
        <dbReference type="EMBL" id="TDR39060.1"/>
    </source>
</evidence>
<accession>A0A2U3ADS1</accession>
<evidence type="ECO:0000313" key="6">
    <source>
        <dbReference type="EMBL" id="STX09596.1"/>
    </source>
</evidence>
<dbReference type="Gene3D" id="3.30.70.240">
    <property type="match status" value="1"/>
</dbReference>
<dbReference type="PRINTS" id="PR00315">
    <property type="entry name" value="ELONGATNFCT"/>
</dbReference>
<evidence type="ECO:0000313" key="9">
    <source>
        <dbReference type="Proteomes" id="UP000294641"/>
    </source>
</evidence>
<dbReference type="GO" id="GO:0003746">
    <property type="term" value="F:translation elongation factor activity"/>
    <property type="evidence" value="ECO:0007669"/>
    <property type="project" value="UniProtKB-KW"/>
</dbReference>
<dbReference type="NCBIfam" id="TIGR00231">
    <property type="entry name" value="small_GTP"/>
    <property type="match status" value="1"/>
</dbReference>
<organism evidence="6 8">
    <name type="scientific">Kurthia zopfii</name>
    <dbReference type="NCBI Taxonomy" id="1650"/>
    <lineage>
        <taxon>Bacteria</taxon>
        <taxon>Bacillati</taxon>
        <taxon>Bacillota</taxon>
        <taxon>Bacilli</taxon>
        <taxon>Bacillales</taxon>
        <taxon>Caryophanaceae</taxon>
        <taxon>Kurthia</taxon>
    </lineage>
</organism>
<dbReference type="Pfam" id="PF00009">
    <property type="entry name" value="GTP_EFTU"/>
    <property type="match status" value="1"/>
</dbReference>
<dbReference type="InterPro" id="IPR035650">
    <property type="entry name" value="Tet_C"/>
</dbReference>
<dbReference type="Pfam" id="PF03764">
    <property type="entry name" value="EFG_IV"/>
    <property type="match status" value="1"/>
</dbReference>
<evidence type="ECO:0000256" key="4">
    <source>
        <dbReference type="ARBA" id="ARBA00023251"/>
    </source>
</evidence>
<dbReference type="EMBL" id="SNZG01000013">
    <property type="protein sequence ID" value="TDR39060.1"/>
    <property type="molecule type" value="Genomic_DNA"/>
</dbReference>
<dbReference type="InterPro" id="IPR005517">
    <property type="entry name" value="Transl_elong_EFG/EF2_IV"/>
</dbReference>
<proteinExistence type="predicted"/>
<dbReference type="PROSITE" id="PS51722">
    <property type="entry name" value="G_TR_2"/>
    <property type="match status" value="1"/>
</dbReference>
<dbReference type="InterPro" id="IPR000640">
    <property type="entry name" value="EFG_V-like"/>
</dbReference>
<reference evidence="6 8" key="1">
    <citation type="submission" date="2018-06" db="EMBL/GenBank/DDBJ databases">
        <authorList>
            <consortium name="Pathogen Informatics"/>
            <person name="Doyle S."/>
        </authorList>
    </citation>
    <scope>NUCLEOTIDE SEQUENCE [LARGE SCALE GENOMIC DNA]</scope>
    <source>
        <strain evidence="6 8">NCTC10597</strain>
    </source>
</reference>
<keyword evidence="2" id="KW-0648">Protein biosynthesis</keyword>
<dbReference type="Pfam" id="PF00679">
    <property type="entry name" value="EFG_C"/>
    <property type="match status" value="1"/>
</dbReference>
<reference evidence="7 9" key="2">
    <citation type="submission" date="2019-03" db="EMBL/GenBank/DDBJ databases">
        <title>Genomic Encyclopedia of Type Strains, Phase IV (KMG-IV): sequencing the most valuable type-strain genomes for metagenomic binning, comparative biology and taxonomic classification.</title>
        <authorList>
            <person name="Goeker M."/>
        </authorList>
    </citation>
    <scope>NUCLEOTIDE SEQUENCE [LARGE SCALE GENOMIC DNA]</scope>
    <source>
        <strain evidence="7 9">DSM 20580</strain>
    </source>
</reference>
<dbReference type="Gene3D" id="3.30.70.870">
    <property type="entry name" value="Elongation Factor G (Translational Gtpase), domain 3"/>
    <property type="match status" value="1"/>
</dbReference>
<keyword evidence="4" id="KW-0046">Antibiotic resistance</keyword>
<dbReference type="GO" id="GO:0032790">
    <property type="term" value="P:ribosome disassembly"/>
    <property type="evidence" value="ECO:0007669"/>
    <property type="project" value="TreeGrafter"/>
</dbReference>
<evidence type="ECO:0000259" key="5">
    <source>
        <dbReference type="PROSITE" id="PS51722"/>
    </source>
</evidence>
<sequence>MNKTIGIFAHVDAGKTTFSEQLLYYTKSIREMGRVDHQNSHLDTNEIEQQRGITIYADQATFALNGHTYTMIDTPGHVDFSAEMERSILALDAAILLLDGTDGVQGHTETIWALLEKHKVPTILFSNKMDLQGADESWILQQLQSRLSQNVCPFSTRSEAIELFASLDEERLERFFDDATTEDEWLNDLSEAFMNRQLYPVFYGAALKGGGIQHFLDQLDVLLNPLFDEKAPLNASIYKIRHIEQNQRIAFVKIHAGEIKIRQQIELDDEIFKITQIRQYNGLKFTEQQSAKAGEVVAIVGLKNARVGMNLNNAYDYAAQMIPTMRAKVNSKSSRHPKEILENFRLLEAEDPALSLDWQEEMQEMTVNIMGKIQLEVLAQVVYDRFGEEVEFENPTIIYKETISDQVIGFGHFDPLHHYAEVHLKIMPNELGKGIKVNKTCHPNVLTPSLQNLIEQYLIEGGHHGILTGSEITDLSIDIINGSAHQKHTAGGDFREATLRALRQGLEQAENILLEPVYRFKMKAGIDLLGKMMTDLQQMQATIDVPETEAEFAILSGIVPVSTMLDYPAKFAAYTSGRGSLQLVVSGYMPCHNSKEVVEQRGYRKAADPKYSSNSVFCVKGKKVTVPWDEAIYSMDLNTEY</sequence>
<dbReference type="Gene3D" id="2.40.30.10">
    <property type="entry name" value="Translation factors"/>
    <property type="match status" value="1"/>
</dbReference>
<dbReference type="PANTHER" id="PTHR43261:SF1">
    <property type="entry name" value="RIBOSOME-RELEASING FACTOR 2, MITOCHONDRIAL"/>
    <property type="match status" value="1"/>
</dbReference>
<dbReference type="SMART" id="SM00838">
    <property type="entry name" value="EFG_C"/>
    <property type="match status" value="1"/>
</dbReference>
<evidence type="ECO:0000256" key="2">
    <source>
        <dbReference type="ARBA" id="ARBA00022917"/>
    </source>
</evidence>
<dbReference type="Gene3D" id="3.30.230.10">
    <property type="match status" value="1"/>
</dbReference>
<dbReference type="GO" id="GO:0005525">
    <property type="term" value="F:GTP binding"/>
    <property type="evidence" value="ECO:0007669"/>
    <property type="project" value="UniProtKB-KW"/>
</dbReference>
<dbReference type="CDD" id="cd03711">
    <property type="entry name" value="Tet_C"/>
    <property type="match status" value="1"/>
</dbReference>
<dbReference type="OrthoDB" id="2443343at2"/>
<keyword evidence="6" id="KW-0251">Elongation factor</keyword>
<keyword evidence="9" id="KW-1185">Reference proteome</keyword>
<keyword evidence="3" id="KW-0342">GTP-binding</keyword>
<dbReference type="SUPFAM" id="SSF52540">
    <property type="entry name" value="P-loop containing nucleoside triphosphate hydrolases"/>
    <property type="match status" value="1"/>
</dbReference>
<dbReference type="SUPFAM" id="SSF54980">
    <property type="entry name" value="EF-G C-terminal domain-like"/>
    <property type="match status" value="2"/>
</dbReference>
<dbReference type="InterPro" id="IPR005225">
    <property type="entry name" value="Small_GTP-bd"/>
</dbReference>
<dbReference type="PANTHER" id="PTHR43261">
    <property type="entry name" value="TRANSLATION ELONGATION FACTOR G-RELATED"/>
    <property type="match status" value="1"/>
</dbReference>
<dbReference type="InterPro" id="IPR000795">
    <property type="entry name" value="T_Tr_GTP-bd_dom"/>
</dbReference>
<dbReference type="InterPro" id="IPR009000">
    <property type="entry name" value="Transl_B-barrel_sf"/>
</dbReference>
<dbReference type="SUPFAM" id="SSF54211">
    <property type="entry name" value="Ribosomal protein S5 domain 2-like"/>
    <property type="match status" value="1"/>
</dbReference>
<dbReference type="InterPro" id="IPR020568">
    <property type="entry name" value="Ribosomal_Su5_D2-typ_SF"/>
</dbReference>
<dbReference type="InterPro" id="IPR027417">
    <property type="entry name" value="P-loop_NTPase"/>
</dbReference>
<protein>
    <submittedName>
        <fullName evidence="6">Elongation factor G</fullName>
    </submittedName>
    <submittedName>
        <fullName evidence="7">Small GTP-binding protein</fullName>
    </submittedName>
</protein>
<name>A0A2U3ADS1_9BACL</name>
<comment type="caution">
    <text evidence="6">The sequence shown here is derived from an EMBL/GenBank/DDBJ whole genome shotgun (WGS) entry which is preliminary data.</text>
</comment>
<gene>
    <name evidence="6" type="primary">fus</name>
    <name evidence="7" type="ORF">DFR61_11357</name>
    <name evidence="6" type="ORF">NCTC10597_01284</name>
</gene>
<dbReference type="AlphaFoldDB" id="A0A2U3ADS1"/>
<dbReference type="Proteomes" id="UP000294641">
    <property type="component" value="Unassembled WGS sequence"/>
</dbReference>
<dbReference type="SMART" id="SM00889">
    <property type="entry name" value="EFG_IV"/>
    <property type="match status" value="1"/>
</dbReference>
<dbReference type="GO" id="GO:0003924">
    <property type="term" value="F:GTPase activity"/>
    <property type="evidence" value="ECO:0007669"/>
    <property type="project" value="InterPro"/>
</dbReference>
<dbReference type="Proteomes" id="UP000254330">
    <property type="component" value="Unassembled WGS sequence"/>
</dbReference>
<feature type="domain" description="Tr-type G" evidence="5">
    <location>
        <begin position="1"/>
        <end position="226"/>
    </location>
</feature>